<evidence type="ECO:0000256" key="1">
    <source>
        <dbReference type="SAM" id="SignalP"/>
    </source>
</evidence>
<feature type="chain" id="PRO_5020248257" evidence="1">
    <location>
        <begin position="20"/>
        <end position="246"/>
    </location>
</feature>
<proteinExistence type="predicted"/>
<protein>
    <submittedName>
        <fullName evidence="3">ABC transporter substrate-binding protein</fullName>
    </submittedName>
</protein>
<accession>A0A4U6R7D2</accession>
<dbReference type="OrthoDB" id="8587856at2"/>
<dbReference type="Proteomes" id="UP000308488">
    <property type="component" value="Unassembled WGS sequence"/>
</dbReference>
<dbReference type="AlphaFoldDB" id="A0A4U6R7D2"/>
<dbReference type="Gene3D" id="3.40.190.10">
    <property type="entry name" value="Periplasmic binding protein-like II"/>
    <property type="match status" value="2"/>
</dbReference>
<sequence length="246" mass="27560">MTKLCRCLLVIFFFGPLYGAASELDRLTFITEHYPPYNYLDERELKGSSVGILEAMLQHAGSTTETTDIRVLPWARGYDTTLLTPDAVLFSTTRTSAREDLFQWVGPLAAGRVVLLARKDSNISIQNQEALQNGNVSMVVIGEDIGAQKLLESGVNAARMHTAVNNESAMNMLVANRVNLWAYGEDVAHWLLRKHGHDPDDFETVYVLSQDPLYFAINRDTDPAVVERLQQILDDLRVRGKIPPIE</sequence>
<feature type="domain" description="Solute-binding protein family 3/N-terminal" evidence="2">
    <location>
        <begin position="31"/>
        <end position="242"/>
    </location>
</feature>
<reference evidence="3 4" key="1">
    <citation type="submission" date="2019-05" db="EMBL/GenBank/DDBJ databases">
        <title>Marinobacter panjinensis sp. nov., a moderately halophilic bacterium isolated from sea tidal flat environment.</title>
        <authorList>
            <person name="Yang W."/>
            <person name="An M."/>
            <person name="He W."/>
            <person name="Luo X."/>
            <person name="Zhu L."/>
            <person name="Chen G."/>
            <person name="Zhang Y."/>
            <person name="Wang Y."/>
        </authorList>
    </citation>
    <scope>NUCLEOTIDE SEQUENCE [LARGE SCALE GENOMIC DNA]</scope>
    <source>
        <strain evidence="3 4">PJ-16</strain>
    </source>
</reference>
<dbReference type="Pfam" id="PF00497">
    <property type="entry name" value="SBP_bac_3"/>
    <property type="match status" value="1"/>
</dbReference>
<dbReference type="SUPFAM" id="SSF53850">
    <property type="entry name" value="Periplasmic binding protein-like II"/>
    <property type="match status" value="1"/>
</dbReference>
<gene>
    <name evidence="3" type="ORF">FDP08_16005</name>
</gene>
<dbReference type="PANTHER" id="PTHR38834">
    <property type="entry name" value="PERIPLASMIC SUBSTRATE BINDING PROTEIN FAMILY 3"/>
    <property type="match status" value="1"/>
</dbReference>
<keyword evidence="1" id="KW-0732">Signal</keyword>
<evidence type="ECO:0000259" key="2">
    <source>
        <dbReference type="Pfam" id="PF00497"/>
    </source>
</evidence>
<name>A0A4U6R7D2_9GAMM</name>
<feature type="signal peptide" evidence="1">
    <location>
        <begin position="1"/>
        <end position="19"/>
    </location>
</feature>
<keyword evidence="4" id="KW-1185">Reference proteome</keyword>
<dbReference type="PANTHER" id="PTHR38834:SF3">
    <property type="entry name" value="SOLUTE-BINDING PROTEIN FAMILY 3_N-TERMINAL DOMAIN-CONTAINING PROTEIN"/>
    <property type="match status" value="1"/>
</dbReference>
<organism evidence="3 4">
    <name type="scientific">Marinobacter panjinensis</name>
    <dbReference type="NCBI Taxonomy" id="2576384"/>
    <lineage>
        <taxon>Bacteria</taxon>
        <taxon>Pseudomonadati</taxon>
        <taxon>Pseudomonadota</taxon>
        <taxon>Gammaproteobacteria</taxon>
        <taxon>Pseudomonadales</taxon>
        <taxon>Marinobacteraceae</taxon>
        <taxon>Marinobacter</taxon>
    </lineage>
</organism>
<evidence type="ECO:0000313" key="3">
    <source>
        <dbReference type="EMBL" id="TKV69503.1"/>
    </source>
</evidence>
<dbReference type="EMBL" id="SZYH01000001">
    <property type="protein sequence ID" value="TKV69503.1"/>
    <property type="molecule type" value="Genomic_DNA"/>
</dbReference>
<dbReference type="RefSeq" id="WP_137437114.1">
    <property type="nucleotide sequence ID" value="NZ_SZYH01000001.1"/>
</dbReference>
<evidence type="ECO:0000313" key="4">
    <source>
        <dbReference type="Proteomes" id="UP000308488"/>
    </source>
</evidence>
<dbReference type="InterPro" id="IPR001638">
    <property type="entry name" value="Solute-binding_3/MltF_N"/>
</dbReference>
<comment type="caution">
    <text evidence="3">The sequence shown here is derived from an EMBL/GenBank/DDBJ whole genome shotgun (WGS) entry which is preliminary data.</text>
</comment>